<reference evidence="2 3" key="1">
    <citation type="submission" date="2018-10" db="EMBL/GenBank/DDBJ databases">
        <title>Genome sequences of five Lactobacillus pentosus strains isolated from brines of traditionally fermented spanish-style green table olives and differences between them.</title>
        <authorList>
            <person name="Jimenez Diaz R."/>
        </authorList>
    </citation>
    <scope>NUCLEOTIDE SEQUENCE [LARGE SCALE GENOMIC DNA]</scope>
    <source>
        <strain evidence="2 3">IG8</strain>
    </source>
</reference>
<name>A0AB37RL16_LACPE</name>
<dbReference type="EMBL" id="RDCL01000011">
    <property type="protein sequence ID" value="RMW57279.1"/>
    <property type="molecule type" value="Genomic_DNA"/>
</dbReference>
<sequence>MEKLINKIALVTGGSSGIGRAIPERFAQEGASVVILGRHEKN</sequence>
<comment type="similarity">
    <text evidence="1">Belongs to the short-chain dehydrogenases/reductases (SDR) family.</text>
</comment>
<accession>A0AB37RL16</accession>
<dbReference type="RefSeq" id="WP_122211629.1">
    <property type="nucleotide sequence ID" value="NZ_CP099554.1"/>
</dbReference>
<dbReference type="InterPro" id="IPR002347">
    <property type="entry name" value="SDR_fam"/>
</dbReference>
<dbReference type="SUPFAM" id="SSF51735">
    <property type="entry name" value="NAD(P)-binding Rossmann-fold domains"/>
    <property type="match status" value="1"/>
</dbReference>
<dbReference type="Gene3D" id="3.40.50.720">
    <property type="entry name" value="NAD(P)-binding Rossmann-like Domain"/>
    <property type="match status" value="1"/>
</dbReference>
<dbReference type="InterPro" id="IPR036291">
    <property type="entry name" value="NAD(P)-bd_dom_sf"/>
</dbReference>
<organism evidence="2 3">
    <name type="scientific">Lactiplantibacillus pentosus</name>
    <name type="common">Lactobacillus pentosus</name>
    <dbReference type="NCBI Taxonomy" id="1589"/>
    <lineage>
        <taxon>Bacteria</taxon>
        <taxon>Bacillati</taxon>
        <taxon>Bacillota</taxon>
        <taxon>Bacilli</taxon>
        <taxon>Lactobacillales</taxon>
        <taxon>Lactobacillaceae</taxon>
        <taxon>Lactiplantibacillus</taxon>
    </lineage>
</organism>
<dbReference type="Pfam" id="PF00106">
    <property type="entry name" value="adh_short"/>
    <property type="match status" value="1"/>
</dbReference>
<evidence type="ECO:0000313" key="3">
    <source>
        <dbReference type="Proteomes" id="UP000281061"/>
    </source>
</evidence>
<gene>
    <name evidence="2" type="ORF">D6U17_00885</name>
</gene>
<protein>
    <submittedName>
        <fullName evidence="2">SDR family NAD(P)-dependent oxidoreductase</fullName>
    </submittedName>
</protein>
<evidence type="ECO:0000256" key="1">
    <source>
        <dbReference type="ARBA" id="ARBA00006484"/>
    </source>
</evidence>
<comment type="caution">
    <text evidence="2">The sequence shown here is derived from an EMBL/GenBank/DDBJ whole genome shotgun (WGS) entry which is preliminary data.</text>
</comment>
<dbReference type="PANTHER" id="PTHR43943:SF2">
    <property type="entry name" value="DEHYDROGENASE_REDUCTASE 4"/>
    <property type="match status" value="1"/>
</dbReference>
<dbReference type="Proteomes" id="UP000281061">
    <property type="component" value="Unassembled WGS sequence"/>
</dbReference>
<dbReference type="PANTHER" id="PTHR43943">
    <property type="entry name" value="DEHYDROGENASE/REDUCTASE (SDR FAMILY) MEMBER 4"/>
    <property type="match status" value="1"/>
</dbReference>
<evidence type="ECO:0000313" key="2">
    <source>
        <dbReference type="EMBL" id="RMW57279.1"/>
    </source>
</evidence>
<dbReference type="AlphaFoldDB" id="A0AB37RL16"/>
<proteinExistence type="inferred from homology"/>